<dbReference type="PANTHER" id="PTHR11365:SF23">
    <property type="entry name" value="HYPOTHETICAL 5-OXOPROLINASE (EUROFUNG)-RELATED"/>
    <property type="match status" value="1"/>
</dbReference>
<sequence>MAYRVGVDIGGSFTDFAVFDDDTGDIKSLKVFSRPDAPGEEVIAGVRMLAERYGIRPEQISYFTHGTTVGINTVIQRKGLKLALFATENFCDVLELARLKTPDMYHLLSRRPEPLVKRSMVFGIAERMAPDGTVRKPLDEASVQRAVEQARAAGAEGIVISLLHAYRNPAHELRAKEIIETLAPGMPVSCSSETWPIIREYERTITAVIGGYVQPRVEHYLGSLQKALKDAGVRPEPRLTKSNGGVMTAEQGKRDCVQMILSGTAAGVIGASHVAATAGIPRCLSLDIGGTSADIAVIIDGKPQYGVGELIGDFQIYIPSVSVSSVGEGGGSIAWVDPLGVLKVGPESAGSRPGPACYSRGGTRATITDAFVCCGLVGHSDLGYQAVAVDAAASRKVVGELARQLGRGIEETAEAIIQIAVSGMYTEVSGLVSRYGIDPREYAVLAFGGAGPMLGCFLARELKVKEIVVPPSPGTLSALGGLIADLKSDFLKTVYTDLAPANLQTVRDEFAALRKRAEQWLTHEQGHIDGAEFVYSAEMRYRGQSYEIDTVLDPAHVDAGDVRAVGLAFHDMHRRLYGHADERAPVQIVSLRVVISGNNDKPRFPRHEPRSGTPAPERAVRVWLDGGLRDVNLYSRAALRAGHRFSGPAIVSQDDCTTVIPGDYICHVDEYANLRITSEGAAS</sequence>
<organism evidence="4 5">
    <name type="scientific">Bordetella flabilis</name>
    <dbReference type="NCBI Taxonomy" id="463014"/>
    <lineage>
        <taxon>Bacteria</taxon>
        <taxon>Pseudomonadati</taxon>
        <taxon>Pseudomonadota</taxon>
        <taxon>Betaproteobacteria</taxon>
        <taxon>Burkholderiales</taxon>
        <taxon>Alcaligenaceae</taxon>
        <taxon>Bordetella</taxon>
    </lineage>
</organism>
<gene>
    <name evidence="4" type="ORF">BAU07_12240</name>
</gene>
<evidence type="ECO:0000259" key="3">
    <source>
        <dbReference type="Pfam" id="PF19278"/>
    </source>
</evidence>
<evidence type="ECO:0000259" key="2">
    <source>
        <dbReference type="Pfam" id="PF05378"/>
    </source>
</evidence>
<dbReference type="STRING" id="463014.BAU07_12240"/>
<dbReference type="SUPFAM" id="SSF53067">
    <property type="entry name" value="Actin-like ATPase domain"/>
    <property type="match status" value="1"/>
</dbReference>
<dbReference type="OrthoDB" id="9768323at2"/>
<dbReference type="InterPro" id="IPR043129">
    <property type="entry name" value="ATPase_NBD"/>
</dbReference>
<name>A0A193GD77_9BORD</name>
<reference evidence="4 5" key="1">
    <citation type="submission" date="2016-06" db="EMBL/GenBank/DDBJ databases">
        <title>Complete genome sequences of Bordetella bronchialis and Bordetella flabilis.</title>
        <authorList>
            <person name="LiPuma J.J."/>
            <person name="Spilker T."/>
        </authorList>
    </citation>
    <scope>NUCLEOTIDE SEQUENCE [LARGE SCALE GENOMIC DNA]</scope>
    <source>
        <strain evidence="4 5">AU10664</strain>
    </source>
</reference>
<dbReference type="InterPro" id="IPR045079">
    <property type="entry name" value="Oxoprolinase-like"/>
</dbReference>
<dbReference type="GO" id="GO:0006749">
    <property type="term" value="P:glutathione metabolic process"/>
    <property type="evidence" value="ECO:0007669"/>
    <property type="project" value="TreeGrafter"/>
</dbReference>
<proteinExistence type="predicted"/>
<feature type="domain" description="Acetophenone carboxylase-like C-terminal" evidence="3">
    <location>
        <begin position="503"/>
        <end position="672"/>
    </location>
</feature>
<dbReference type="EMBL" id="CP016172">
    <property type="protein sequence ID" value="ANN77770.1"/>
    <property type="molecule type" value="Genomic_DNA"/>
</dbReference>
<dbReference type="Pfam" id="PF01968">
    <property type="entry name" value="Hydantoinase_A"/>
    <property type="match status" value="1"/>
</dbReference>
<dbReference type="InterPro" id="IPR008040">
    <property type="entry name" value="Hydant_A_N"/>
</dbReference>
<accession>A0A193GD77</accession>
<feature type="domain" description="Hydantoinase A/oxoprolinase" evidence="1">
    <location>
        <begin position="203"/>
        <end position="488"/>
    </location>
</feature>
<keyword evidence="5" id="KW-1185">Reference proteome</keyword>
<dbReference type="RefSeq" id="WP_066657957.1">
    <property type="nucleotide sequence ID" value="NZ_CBCSCL010000033.1"/>
</dbReference>
<evidence type="ECO:0000313" key="4">
    <source>
        <dbReference type="EMBL" id="ANN77770.1"/>
    </source>
</evidence>
<dbReference type="PANTHER" id="PTHR11365">
    <property type="entry name" value="5-OXOPROLINASE RELATED"/>
    <property type="match status" value="1"/>
</dbReference>
<dbReference type="KEGG" id="bfz:BAU07_12240"/>
<protein>
    <submittedName>
        <fullName evidence="4">Hydantoinase</fullName>
    </submittedName>
</protein>
<evidence type="ECO:0000313" key="5">
    <source>
        <dbReference type="Proteomes" id="UP000091926"/>
    </source>
</evidence>
<dbReference type="Pfam" id="PF19278">
    <property type="entry name" value="Hydant_A_C"/>
    <property type="match status" value="1"/>
</dbReference>
<dbReference type="InterPro" id="IPR002821">
    <property type="entry name" value="Hydantoinase_A"/>
</dbReference>
<dbReference type="AlphaFoldDB" id="A0A193GD77"/>
<dbReference type="InterPro" id="IPR049517">
    <property type="entry name" value="ACX-like_C"/>
</dbReference>
<dbReference type="Proteomes" id="UP000091926">
    <property type="component" value="Chromosome"/>
</dbReference>
<feature type="domain" description="Hydantoinase/oxoprolinase N-terminal" evidence="2">
    <location>
        <begin position="4"/>
        <end position="181"/>
    </location>
</feature>
<dbReference type="Pfam" id="PF05378">
    <property type="entry name" value="Hydant_A_N"/>
    <property type="match status" value="1"/>
</dbReference>
<dbReference type="GO" id="GO:0017168">
    <property type="term" value="F:5-oxoprolinase (ATP-hydrolyzing) activity"/>
    <property type="evidence" value="ECO:0007669"/>
    <property type="project" value="TreeGrafter"/>
</dbReference>
<dbReference type="GO" id="GO:0005829">
    <property type="term" value="C:cytosol"/>
    <property type="evidence" value="ECO:0007669"/>
    <property type="project" value="TreeGrafter"/>
</dbReference>
<evidence type="ECO:0000259" key="1">
    <source>
        <dbReference type="Pfam" id="PF01968"/>
    </source>
</evidence>